<keyword evidence="1" id="KW-0175">Coiled coil</keyword>
<dbReference type="AlphaFoldDB" id="V4A2G9"/>
<evidence type="ECO:0000256" key="1">
    <source>
        <dbReference type="SAM" id="Coils"/>
    </source>
</evidence>
<feature type="region of interest" description="Disordered" evidence="2">
    <location>
        <begin position="105"/>
        <end position="135"/>
    </location>
</feature>
<keyword evidence="5" id="KW-1185">Reference proteome</keyword>
<dbReference type="RefSeq" id="XP_009051263.1">
    <property type="nucleotide sequence ID" value="XM_009053015.1"/>
</dbReference>
<accession>V4A2G9</accession>
<dbReference type="HOGENOM" id="CLU_1121181_0_0_1"/>
<protein>
    <submittedName>
        <fullName evidence="4">Uncharacterized protein</fullName>
    </submittedName>
</protein>
<feature type="compositionally biased region" description="Basic and acidic residues" evidence="2">
    <location>
        <begin position="105"/>
        <end position="114"/>
    </location>
</feature>
<dbReference type="CTD" id="20250969"/>
<dbReference type="OrthoDB" id="6119149at2759"/>
<dbReference type="OMA" id="GDFRHEV"/>
<feature type="chain" id="PRO_5004716799" evidence="3">
    <location>
        <begin position="23"/>
        <end position="248"/>
    </location>
</feature>
<evidence type="ECO:0000313" key="5">
    <source>
        <dbReference type="Proteomes" id="UP000030746"/>
    </source>
</evidence>
<dbReference type="Proteomes" id="UP000030746">
    <property type="component" value="Unassembled WGS sequence"/>
</dbReference>
<organism evidence="4 5">
    <name type="scientific">Lottia gigantea</name>
    <name type="common">Giant owl limpet</name>
    <dbReference type="NCBI Taxonomy" id="225164"/>
    <lineage>
        <taxon>Eukaryota</taxon>
        <taxon>Metazoa</taxon>
        <taxon>Spiralia</taxon>
        <taxon>Lophotrochozoa</taxon>
        <taxon>Mollusca</taxon>
        <taxon>Gastropoda</taxon>
        <taxon>Patellogastropoda</taxon>
        <taxon>Lottioidea</taxon>
        <taxon>Lottiidae</taxon>
        <taxon>Lottia</taxon>
    </lineage>
</organism>
<feature type="coiled-coil region" evidence="1">
    <location>
        <begin position="31"/>
        <end position="61"/>
    </location>
</feature>
<gene>
    <name evidence="4" type="ORF">LOTGIDRAFT_239128</name>
</gene>
<evidence type="ECO:0000256" key="2">
    <source>
        <dbReference type="SAM" id="MobiDB-lite"/>
    </source>
</evidence>
<dbReference type="EMBL" id="KB201283">
    <property type="protein sequence ID" value="ESO98058.1"/>
    <property type="molecule type" value="Genomic_DNA"/>
</dbReference>
<feature type="signal peptide" evidence="3">
    <location>
        <begin position="1"/>
        <end position="22"/>
    </location>
</feature>
<dbReference type="KEGG" id="lgi:LOTGIDRAFT_239128"/>
<evidence type="ECO:0000256" key="3">
    <source>
        <dbReference type="SAM" id="SignalP"/>
    </source>
</evidence>
<dbReference type="GeneID" id="20250969"/>
<reference evidence="4 5" key="1">
    <citation type="journal article" date="2013" name="Nature">
        <title>Insights into bilaterian evolution from three spiralian genomes.</title>
        <authorList>
            <person name="Simakov O."/>
            <person name="Marletaz F."/>
            <person name="Cho S.J."/>
            <person name="Edsinger-Gonzales E."/>
            <person name="Havlak P."/>
            <person name="Hellsten U."/>
            <person name="Kuo D.H."/>
            <person name="Larsson T."/>
            <person name="Lv J."/>
            <person name="Arendt D."/>
            <person name="Savage R."/>
            <person name="Osoegawa K."/>
            <person name="de Jong P."/>
            <person name="Grimwood J."/>
            <person name="Chapman J.A."/>
            <person name="Shapiro H."/>
            <person name="Aerts A."/>
            <person name="Otillar R.P."/>
            <person name="Terry A.Y."/>
            <person name="Boore J.L."/>
            <person name="Grigoriev I.V."/>
            <person name="Lindberg D.R."/>
            <person name="Seaver E.C."/>
            <person name="Weisblat D.A."/>
            <person name="Putnam N.H."/>
            <person name="Rokhsar D.S."/>
        </authorList>
    </citation>
    <scope>NUCLEOTIDE SEQUENCE [LARGE SCALE GENOMIC DNA]</scope>
</reference>
<name>V4A2G9_LOTGI</name>
<sequence length="248" mass="28398">MKFCDIHIGGLFLITLSTFVSSVPLHKANKISRHTREAESLKEQLQKLRQILRDVNDKDEQTTLPTTTNHESVDDIFNKIVDDLKHGDKAGVLLLANALKKLRREHENEDDRNGDGVGDYLGQNNNGQHEDQPMGSDKILDVLRKLYNKEREKSLKKHEYQPTTLPTTTTTVSQDNTDLRIDVLHAIEKRLLRDIGIAVNYGFTPQEIIKDLQKQASKRISPRSINNNYMEKDLKTLKSATKVYLEDK</sequence>
<keyword evidence="3" id="KW-0732">Signal</keyword>
<proteinExistence type="predicted"/>
<evidence type="ECO:0000313" key="4">
    <source>
        <dbReference type="EMBL" id="ESO98058.1"/>
    </source>
</evidence>